<sequence length="85" mass="9206">MISRVEYRKKLQSSTMSVKTKITYPSYRGKENIPPMRIVDGPLSSSHGPSSPARARRTAAVAGLRRTSTGLGPAAGMTLYDMPLP</sequence>
<keyword evidence="3" id="KW-1185">Reference proteome</keyword>
<organism evidence="2 3">
    <name type="scientific">Tulasnella calospora MUT 4182</name>
    <dbReference type="NCBI Taxonomy" id="1051891"/>
    <lineage>
        <taxon>Eukaryota</taxon>
        <taxon>Fungi</taxon>
        <taxon>Dikarya</taxon>
        <taxon>Basidiomycota</taxon>
        <taxon>Agaricomycotina</taxon>
        <taxon>Agaricomycetes</taxon>
        <taxon>Cantharellales</taxon>
        <taxon>Tulasnellaceae</taxon>
        <taxon>Tulasnella</taxon>
    </lineage>
</organism>
<evidence type="ECO:0000313" key="2">
    <source>
        <dbReference type="EMBL" id="KIO18066.1"/>
    </source>
</evidence>
<dbReference type="HOGENOM" id="CLU_2514299_0_0_1"/>
<accession>A0A0C3Q4A5</accession>
<evidence type="ECO:0000256" key="1">
    <source>
        <dbReference type="SAM" id="MobiDB-lite"/>
    </source>
</evidence>
<name>A0A0C3Q4A5_9AGAM</name>
<dbReference type="OrthoDB" id="3200355at2759"/>
<evidence type="ECO:0000313" key="3">
    <source>
        <dbReference type="Proteomes" id="UP000054248"/>
    </source>
</evidence>
<gene>
    <name evidence="2" type="ORF">M407DRAFT_32259</name>
</gene>
<protein>
    <submittedName>
        <fullName evidence="2">Uncharacterized protein</fullName>
    </submittedName>
</protein>
<reference evidence="3" key="2">
    <citation type="submission" date="2015-01" db="EMBL/GenBank/DDBJ databases">
        <title>Evolutionary Origins and Diversification of the Mycorrhizal Mutualists.</title>
        <authorList>
            <consortium name="DOE Joint Genome Institute"/>
            <consortium name="Mycorrhizal Genomics Consortium"/>
            <person name="Kohler A."/>
            <person name="Kuo A."/>
            <person name="Nagy L.G."/>
            <person name="Floudas D."/>
            <person name="Copeland A."/>
            <person name="Barry K.W."/>
            <person name="Cichocki N."/>
            <person name="Veneault-Fourrey C."/>
            <person name="LaButti K."/>
            <person name="Lindquist E.A."/>
            <person name="Lipzen A."/>
            <person name="Lundell T."/>
            <person name="Morin E."/>
            <person name="Murat C."/>
            <person name="Riley R."/>
            <person name="Ohm R."/>
            <person name="Sun H."/>
            <person name="Tunlid A."/>
            <person name="Henrissat B."/>
            <person name="Grigoriev I.V."/>
            <person name="Hibbett D.S."/>
            <person name="Martin F."/>
        </authorList>
    </citation>
    <scope>NUCLEOTIDE SEQUENCE [LARGE SCALE GENOMIC DNA]</scope>
    <source>
        <strain evidence="3">MUT 4182</strain>
    </source>
</reference>
<feature type="compositionally biased region" description="Low complexity" evidence="1">
    <location>
        <begin position="41"/>
        <end position="66"/>
    </location>
</feature>
<dbReference type="Proteomes" id="UP000054248">
    <property type="component" value="Unassembled WGS sequence"/>
</dbReference>
<feature type="region of interest" description="Disordered" evidence="1">
    <location>
        <begin position="26"/>
        <end position="75"/>
    </location>
</feature>
<proteinExistence type="predicted"/>
<dbReference type="AlphaFoldDB" id="A0A0C3Q4A5"/>
<reference evidence="2 3" key="1">
    <citation type="submission" date="2014-04" db="EMBL/GenBank/DDBJ databases">
        <authorList>
            <consortium name="DOE Joint Genome Institute"/>
            <person name="Kuo A."/>
            <person name="Girlanda M."/>
            <person name="Perotto S."/>
            <person name="Kohler A."/>
            <person name="Nagy L.G."/>
            <person name="Floudas D."/>
            <person name="Copeland A."/>
            <person name="Barry K.W."/>
            <person name="Cichocki N."/>
            <person name="Veneault-Fourrey C."/>
            <person name="LaButti K."/>
            <person name="Lindquist E.A."/>
            <person name="Lipzen A."/>
            <person name="Lundell T."/>
            <person name="Morin E."/>
            <person name="Murat C."/>
            <person name="Sun H."/>
            <person name="Tunlid A."/>
            <person name="Henrissat B."/>
            <person name="Grigoriev I.V."/>
            <person name="Hibbett D.S."/>
            <person name="Martin F."/>
            <person name="Nordberg H.P."/>
            <person name="Cantor M.N."/>
            <person name="Hua S.X."/>
        </authorList>
    </citation>
    <scope>NUCLEOTIDE SEQUENCE [LARGE SCALE GENOMIC DNA]</scope>
    <source>
        <strain evidence="2 3">MUT 4182</strain>
    </source>
</reference>
<dbReference type="EMBL" id="KN823316">
    <property type="protein sequence ID" value="KIO18066.1"/>
    <property type="molecule type" value="Genomic_DNA"/>
</dbReference>